<evidence type="ECO:0000256" key="8">
    <source>
        <dbReference type="SAM" id="Phobius"/>
    </source>
</evidence>
<evidence type="ECO:0000256" key="4">
    <source>
        <dbReference type="ARBA" id="ARBA00022475"/>
    </source>
</evidence>
<dbReference type="RefSeq" id="WP_167940671.1">
    <property type="nucleotide sequence ID" value="NZ_JAATJA010000001.1"/>
</dbReference>
<keyword evidence="6 8" id="KW-1133">Transmembrane helix</keyword>
<organism evidence="9 10">
    <name type="scientific">Desulfobaculum xiamenense</name>
    <dbReference type="NCBI Taxonomy" id="995050"/>
    <lineage>
        <taxon>Bacteria</taxon>
        <taxon>Pseudomonadati</taxon>
        <taxon>Thermodesulfobacteriota</taxon>
        <taxon>Desulfovibrionia</taxon>
        <taxon>Desulfovibrionales</taxon>
        <taxon>Desulfovibrionaceae</taxon>
        <taxon>Desulfobaculum</taxon>
    </lineage>
</organism>
<keyword evidence="3" id="KW-0813">Transport</keyword>
<feature type="transmembrane region" description="Helical" evidence="8">
    <location>
        <begin position="153"/>
        <end position="177"/>
    </location>
</feature>
<feature type="transmembrane region" description="Helical" evidence="8">
    <location>
        <begin position="189"/>
        <end position="210"/>
    </location>
</feature>
<proteinExistence type="inferred from homology"/>
<dbReference type="GO" id="GO:0005886">
    <property type="term" value="C:plasma membrane"/>
    <property type="evidence" value="ECO:0007669"/>
    <property type="project" value="UniProtKB-SubCell"/>
</dbReference>
<keyword evidence="10" id="KW-1185">Reference proteome</keyword>
<protein>
    <recommendedName>
        <fullName evidence="11">Permease</fullName>
    </recommendedName>
</protein>
<dbReference type="Pfam" id="PF03547">
    <property type="entry name" value="Mem_trans"/>
    <property type="match status" value="1"/>
</dbReference>
<dbReference type="Gene3D" id="1.20.1530.20">
    <property type="match status" value="1"/>
</dbReference>
<comment type="similarity">
    <text evidence="2">Belongs to the auxin efflux carrier (TC 2.A.69) family.</text>
</comment>
<sequence>MSAALLPVFLVILLGHALRRFGFPGDTFWMQAERLTYYLFFPALLMDKLATADFSGLGAMRMGLALAASVAAISVLLLIIRRKLPFDGPAYSSVFQGGVRMNTYVGLAGAAALFGDAALPLCAVAMVAMIPVNNLFCVPVVSRFGGATNGRGLGVLLELGKNPLILGCIAGFAMNVLNPPLPAGALDSLTVLGRAALPLGLLAVGAGLEFGELRRNLLALATSSAAKLVIFPIITATACALLDVTGTARATAIIFTALPTASSSYILARQLGGDAPLMAAIITGQTIISAATLPVMLALIG</sequence>
<dbReference type="InterPro" id="IPR004776">
    <property type="entry name" value="Mem_transp_PIN-like"/>
</dbReference>
<dbReference type="InterPro" id="IPR038770">
    <property type="entry name" value="Na+/solute_symporter_sf"/>
</dbReference>
<dbReference type="GO" id="GO:0055085">
    <property type="term" value="P:transmembrane transport"/>
    <property type="evidence" value="ECO:0007669"/>
    <property type="project" value="InterPro"/>
</dbReference>
<feature type="transmembrane region" description="Helical" evidence="8">
    <location>
        <begin position="275"/>
        <end position="300"/>
    </location>
</feature>
<evidence type="ECO:0008006" key="11">
    <source>
        <dbReference type="Google" id="ProtNLM"/>
    </source>
</evidence>
<evidence type="ECO:0000256" key="3">
    <source>
        <dbReference type="ARBA" id="ARBA00022448"/>
    </source>
</evidence>
<dbReference type="PANTHER" id="PTHR36838:SF4">
    <property type="entry name" value="AUXIN EFFLUX CARRIER FAMILY PROTEIN"/>
    <property type="match status" value="1"/>
</dbReference>
<evidence type="ECO:0000313" key="10">
    <source>
        <dbReference type="Proteomes" id="UP000580856"/>
    </source>
</evidence>
<evidence type="ECO:0000313" key="9">
    <source>
        <dbReference type="EMBL" id="NJB67633.1"/>
    </source>
</evidence>
<name>A0A846QN04_9BACT</name>
<dbReference type="PANTHER" id="PTHR36838">
    <property type="entry name" value="AUXIN EFFLUX CARRIER FAMILY PROTEIN"/>
    <property type="match status" value="1"/>
</dbReference>
<evidence type="ECO:0000256" key="5">
    <source>
        <dbReference type="ARBA" id="ARBA00022692"/>
    </source>
</evidence>
<evidence type="ECO:0000256" key="7">
    <source>
        <dbReference type="ARBA" id="ARBA00023136"/>
    </source>
</evidence>
<keyword evidence="7 8" id="KW-0472">Membrane</keyword>
<evidence type="ECO:0000256" key="1">
    <source>
        <dbReference type="ARBA" id="ARBA00004651"/>
    </source>
</evidence>
<comment type="subcellular location">
    <subcellularLocation>
        <location evidence="1">Cell membrane</location>
        <topology evidence="1">Multi-pass membrane protein</topology>
    </subcellularLocation>
</comment>
<comment type="caution">
    <text evidence="9">The sequence shown here is derived from an EMBL/GenBank/DDBJ whole genome shotgun (WGS) entry which is preliminary data.</text>
</comment>
<feature type="transmembrane region" description="Helical" evidence="8">
    <location>
        <begin position="64"/>
        <end position="84"/>
    </location>
</feature>
<evidence type="ECO:0000256" key="2">
    <source>
        <dbReference type="ARBA" id="ARBA00010145"/>
    </source>
</evidence>
<keyword evidence="4" id="KW-1003">Cell membrane</keyword>
<feature type="transmembrane region" description="Helical" evidence="8">
    <location>
        <begin position="217"/>
        <end position="244"/>
    </location>
</feature>
<dbReference type="EMBL" id="JAATJA010000001">
    <property type="protein sequence ID" value="NJB67633.1"/>
    <property type="molecule type" value="Genomic_DNA"/>
</dbReference>
<gene>
    <name evidence="9" type="ORF">GGQ74_001273</name>
</gene>
<keyword evidence="5 8" id="KW-0812">Transmembrane</keyword>
<dbReference type="Proteomes" id="UP000580856">
    <property type="component" value="Unassembled WGS sequence"/>
</dbReference>
<accession>A0A846QN04</accession>
<reference evidence="9 10" key="1">
    <citation type="submission" date="2020-03" db="EMBL/GenBank/DDBJ databases">
        <title>Genomic Encyclopedia of Type Strains, Phase IV (KMG-IV): sequencing the most valuable type-strain genomes for metagenomic binning, comparative biology and taxonomic classification.</title>
        <authorList>
            <person name="Goeker M."/>
        </authorList>
    </citation>
    <scope>NUCLEOTIDE SEQUENCE [LARGE SCALE GENOMIC DNA]</scope>
    <source>
        <strain evidence="9 10">DSM 24233</strain>
    </source>
</reference>
<dbReference type="AlphaFoldDB" id="A0A846QN04"/>
<evidence type="ECO:0000256" key="6">
    <source>
        <dbReference type="ARBA" id="ARBA00022989"/>
    </source>
</evidence>